<proteinExistence type="predicted"/>
<dbReference type="AlphaFoldDB" id="A0A2P2PP70"/>
<reference evidence="1" key="1">
    <citation type="submission" date="2018-02" db="EMBL/GenBank/DDBJ databases">
        <title>Rhizophora mucronata_Transcriptome.</title>
        <authorList>
            <person name="Meera S.P."/>
            <person name="Sreeshan A."/>
            <person name="Augustine A."/>
        </authorList>
    </citation>
    <scope>NUCLEOTIDE SEQUENCE</scope>
    <source>
        <tissue evidence="1">Leaf</tissue>
    </source>
</reference>
<name>A0A2P2PP70_RHIMU</name>
<evidence type="ECO:0000313" key="1">
    <source>
        <dbReference type="EMBL" id="MBX56505.1"/>
    </source>
</evidence>
<protein>
    <submittedName>
        <fullName evidence="1">Uncharacterized protein</fullName>
    </submittedName>
</protein>
<dbReference type="EMBL" id="GGEC01076021">
    <property type="protein sequence ID" value="MBX56505.1"/>
    <property type="molecule type" value="Transcribed_RNA"/>
</dbReference>
<organism evidence="1">
    <name type="scientific">Rhizophora mucronata</name>
    <name type="common">Asiatic mangrove</name>
    <dbReference type="NCBI Taxonomy" id="61149"/>
    <lineage>
        <taxon>Eukaryota</taxon>
        <taxon>Viridiplantae</taxon>
        <taxon>Streptophyta</taxon>
        <taxon>Embryophyta</taxon>
        <taxon>Tracheophyta</taxon>
        <taxon>Spermatophyta</taxon>
        <taxon>Magnoliopsida</taxon>
        <taxon>eudicotyledons</taxon>
        <taxon>Gunneridae</taxon>
        <taxon>Pentapetalae</taxon>
        <taxon>rosids</taxon>
        <taxon>fabids</taxon>
        <taxon>Malpighiales</taxon>
        <taxon>Rhizophoraceae</taxon>
        <taxon>Rhizophora</taxon>
    </lineage>
</organism>
<accession>A0A2P2PP70</accession>
<sequence length="26" mass="2835">MNPETYCAIGVHHAIVNKNDAISSIH</sequence>